<dbReference type="InterPro" id="IPR015876">
    <property type="entry name" value="Acyl-CoA_DS"/>
</dbReference>
<protein>
    <submittedName>
        <fullName evidence="13">Acyl-CoA desaturase</fullName>
    </submittedName>
</protein>
<name>A0A9E3HDC7_9NOST</name>
<keyword evidence="7" id="KW-0560">Oxidoreductase</keyword>
<evidence type="ECO:0000256" key="2">
    <source>
        <dbReference type="ARBA" id="ARBA00004141"/>
    </source>
</evidence>
<evidence type="ECO:0000259" key="12">
    <source>
        <dbReference type="Pfam" id="PF00487"/>
    </source>
</evidence>
<evidence type="ECO:0000313" key="13">
    <source>
        <dbReference type="EMBL" id="MBW4434720.1"/>
    </source>
</evidence>
<keyword evidence="4 11" id="KW-0812">Transmembrane</keyword>
<evidence type="ECO:0000256" key="7">
    <source>
        <dbReference type="ARBA" id="ARBA00023002"/>
    </source>
</evidence>
<comment type="subcellular location">
    <subcellularLocation>
        <location evidence="2">Membrane</location>
        <topology evidence="2">Multi-pass membrane protein</topology>
    </subcellularLocation>
</comment>
<gene>
    <name evidence="13" type="ORF">KME28_24160</name>
</gene>
<evidence type="ECO:0000313" key="14">
    <source>
        <dbReference type="Proteomes" id="UP000813215"/>
    </source>
</evidence>
<keyword evidence="6 11" id="KW-1133">Transmembrane helix</keyword>
<dbReference type="PANTHER" id="PTHR11351:SF3">
    <property type="entry name" value="BLL4393 PROTEIN"/>
    <property type="match status" value="1"/>
</dbReference>
<keyword evidence="8" id="KW-0408">Iron</keyword>
<evidence type="ECO:0000256" key="3">
    <source>
        <dbReference type="ARBA" id="ARBA00008749"/>
    </source>
</evidence>
<feature type="transmembrane region" description="Helical" evidence="11">
    <location>
        <begin position="99"/>
        <end position="118"/>
    </location>
</feature>
<feature type="transmembrane region" description="Helical" evidence="11">
    <location>
        <begin position="34"/>
        <end position="58"/>
    </location>
</feature>
<evidence type="ECO:0000256" key="8">
    <source>
        <dbReference type="ARBA" id="ARBA00023004"/>
    </source>
</evidence>
<dbReference type="Pfam" id="PF00487">
    <property type="entry name" value="FA_desaturase"/>
    <property type="match status" value="1"/>
</dbReference>
<sequence>MQPNDIATEEFLVDSPKRQKITIKSDRLKIPQKLHALAIILVPLLGSIVAVAMVPYLSVGLVEIGLLSSMYVLTVIGITVGFHRYFAHSAFQTNTTVRVILAILGSMACQGPLIYWVSNHRRHHQYSDQPGDPHSPYFNGDKTLGKISGLWHSYVGWTFTHELTNTFFFAKDLLHDPVILKINRLYYFWFFLSYALPTILGGMIKGTSIGFISGFIWGGCVRLFLSYVFGLSINSITHLYGNRSFDTREQSTNNSWLAIPTLGEAWHNNHHAFPNSAKFGLSWWQLDPGYWVVNALEKLGLVYFVKAPTVGMIESKRVFK</sequence>
<comment type="caution">
    <text evidence="13">The sequence shown here is derived from an EMBL/GenBank/DDBJ whole genome shotgun (WGS) entry which is preliminary data.</text>
</comment>
<evidence type="ECO:0000256" key="9">
    <source>
        <dbReference type="ARBA" id="ARBA00023098"/>
    </source>
</evidence>
<dbReference type="PANTHER" id="PTHR11351">
    <property type="entry name" value="ACYL-COA DESATURASE"/>
    <property type="match status" value="1"/>
</dbReference>
<keyword evidence="10 11" id="KW-0472">Membrane</keyword>
<evidence type="ECO:0000256" key="10">
    <source>
        <dbReference type="ARBA" id="ARBA00023136"/>
    </source>
</evidence>
<dbReference type="Proteomes" id="UP000813215">
    <property type="component" value="Unassembled WGS sequence"/>
</dbReference>
<evidence type="ECO:0000256" key="11">
    <source>
        <dbReference type="SAM" id="Phobius"/>
    </source>
</evidence>
<accession>A0A9E3HDC7</accession>
<organism evidence="13 14">
    <name type="scientific">Pelatocladus maniniholoensis HA4357-MV3</name>
    <dbReference type="NCBI Taxonomy" id="1117104"/>
    <lineage>
        <taxon>Bacteria</taxon>
        <taxon>Bacillati</taxon>
        <taxon>Cyanobacteriota</taxon>
        <taxon>Cyanophyceae</taxon>
        <taxon>Nostocales</taxon>
        <taxon>Nostocaceae</taxon>
        <taxon>Pelatocladus</taxon>
    </lineage>
</organism>
<dbReference type="GO" id="GO:0016717">
    <property type="term" value="F:oxidoreductase activity, acting on paired donors, with oxidation of a pair of donors resulting in the reduction of molecular oxygen to two molecules of water"/>
    <property type="evidence" value="ECO:0007669"/>
    <property type="project" value="InterPro"/>
</dbReference>
<dbReference type="GO" id="GO:0016020">
    <property type="term" value="C:membrane"/>
    <property type="evidence" value="ECO:0007669"/>
    <property type="project" value="UniProtKB-SubCell"/>
</dbReference>
<proteinExistence type="inferred from homology"/>
<evidence type="ECO:0000256" key="5">
    <source>
        <dbReference type="ARBA" id="ARBA00022832"/>
    </source>
</evidence>
<dbReference type="AlphaFoldDB" id="A0A9E3HDC7"/>
<dbReference type="GO" id="GO:0006631">
    <property type="term" value="P:fatty acid metabolic process"/>
    <property type="evidence" value="ECO:0007669"/>
    <property type="project" value="UniProtKB-KW"/>
</dbReference>
<dbReference type="EMBL" id="JAHHHW010000141">
    <property type="protein sequence ID" value="MBW4434720.1"/>
    <property type="molecule type" value="Genomic_DNA"/>
</dbReference>
<comment type="similarity">
    <text evidence="3">Belongs to the fatty acid desaturase type 2 family.</text>
</comment>
<keyword evidence="9" id="KW-0443">Lipid metabolism</keyword>
<dbReference type="PRINTS" id="PR00075">
    <property type="entry name" value="FACDDSATRASE"/>
</dbReference>
<evidence type="ECO:0000256" key="4">
    <source>
        <dbReference type="ARBA" id="ARBA00022692"/>
    </source>
</evidence>
<feature type="domain" description="Fatty acid desaturase" evidence="12">
    <location>
        <begin position="72"/>
        <end position="304"/>
    </location>
</feature>
<feature type="transmembrane region" description="Helical" evidence="11">
    <location>
        <begin position="186"/>
        <end position="204"/>
    </location>
</feature>
<evidence type="ECO:0000256" key="1">
    <source>
        <dbReference type="ARBA" id="ARBA00001954"/>
    </source>
</evidence>
<dbReference type="InterPro" id="IPR005804">
    <property type="entry name" value="FA_desaturase_dom"/>
</dbReference>
<dbReference type="CDD" id="cd03505">
    <property type="entry name" value="Delta9-FADS-like"/>
    <property type="match status" value="1"/>
</dbReference>
<keyword evidence="5" id="KW-0276">Fatty acid metabolism</keyword>
<reference evidence="13" key="1">
    <citation type="submission" date="2021-05" db="EMBL/GenBank/DDBJ databases">
        <authorList>
            <person name="Pietrasiak N."/>
            <person name="Ward R."/>
            <person name="Stajich J.E."/>
            <person name="Kurbessoian T."/>
        </authorList>
    </citation>
    <scope>NUCLEOTIDE SEQUENCE</scope>
    <source>
        <strain evidence="13">HA4357-MV3</strain>
    </source>
</reference>
<evidence type="ECO:0000256" key="6">
    <source>
        <dbReference type="ARBA" id="ARBA00022989"/>
    </source>
</evidence>
<reference evidence="13" key="2">
    <citation type="journal article" date="2022" name="Microbiol. Resour. Announc.">
        <title>Metagenome Sequencing to Explore Phylogenomics of Terrestrial Cyanobacteria.</title>
        <authorList>
            <person name="Ward R.D."/>
            <person name="Stajich J.E."/>
            <person name="Johansen J.R."/>
            <person name="Huntemann M."/>
            <person name="Clum A."/>
            <person name="Foster B."/>
            <person name="Foster B."/>
            <person name="Roux S."/>
            <person name="Palaniappan K."/>
            <person name="Varghese N."/>
            <person name="Mukherjee S."/>
            <person name="Reddy T.B.K."/>
            <person name="Daum C."/>
            <person name="Copeland A."/>
            <person name="Chen I.A."/>
            <person name="Ivanova N.N."/>
            <person name="Kyrpides N.C."/>
            <person name="Shapiro N."/>
            <person name="Eloe-Fadrosh E.A."/>
            <person name="Pietrasiak N."/>
        </authorList>
    </citation>
    <scope>NUCLEOTIDE SEQUENCE</scope>
    <source>
        <strain evidence="13">HA4357-MV3</strain>
    </source>
</reference>
<feature type="transmembrane region" description="Helical" evidence="11">
    <location>
        <begin position="64"/>
        <end position="87"/>
    </location>
</feature>
<feature type="transmembrane region" description="Helical" evidence="11">
    <location>
        <begin position="211"/>
        <end position="233"/>
    </location>
</feature>
<comment type="cofactor">
    <cofactor evidence="1">
        <name>Fe(2+)</name>
        <dbReference type="ChEBI" id="CHEBI:29033"/>
    </cofactor>
</comment>